<protein>
    <submittedName>
        <fullName evidence="2">Uncharacterized protein</fullName>
    </submittedName>
</protein>
<keyword evidence="1" id="KW-0812">Transmembrane</keyword>
<gene>
    <name evidence="2" type="ORF">MSIBF_A2060007</name>
</gene>
<sequence length="189" mass="21275">MNIGMMKTDIKLYEQGLEEYTKSGIIFGNFIMILWIILGTIACYFFQPLIALIYFVFAVVMIFIVLRKLVCINCYYYGKMCSLGWGKLSALFFKKGDIEKFSTSTGIKLAPLTYGLLTLIPVVLIIISIIREFTMIQEFNISKIAVAVLLLLISFYSGAISRKKSCENCKMCLVCLGCAAKIKNKVSSQ</sequence>
<evidence type="ECO:0000313" key="2">
    <source>
        <dbReference type="EMBL" id="CEG12236.1"/>
    </source>
</evidence>
<feature type="transmembrane region" description="Helical" evidence="1">
    <location>
        <begin position="142"/>
        <end position="161"/>
    </location>
</feature>
<keyword evidence="1" id="KW-1133">Transmembrane helix</keyword>
<proteinExistence type="predicted"/>
<reference evidence="2" key="1">
    <citation type="submission" date="2014-09" db="EMBL/GenBank/DDBJ databases">
        <authorList>
            <person name="Probst J Alexander"/>
        </authorList>
    </citation>
    <scope>NUCLEOTIDE SEQUENCE</scope>
</reference>
<feature type="transmembrane region" description="Helical" evidence="1">
    <location>
        <begin position="44"/>
        <end position="66"/>
    </location>
</feature>
<accession>A0A098E9N9</accession>
<organism evidence="2">
    <name type="scientific">groundwater metagenome</name>
    <dbReference type="NCBI Taxonomy" id="717931"/>
    <lineage>
        <taxon>unclassified sequences</taxon>
        <taxon>metagenomes</taxon>
        <taxon>ecological metagenomes</taxon>
    </lineage>
</organism>
<keyword evidence="1" id="KW-0472">Membrane</keyword>
<dbReference type="AlphaFoldDB" id="A0A098E9N9"/>
<evidence type="ECO:0000256" key="1">
    <source>
        <dbReference type="SAM" id="Phobius"/>
    </source>
</evidence>
<dbReference type="EMBL" id="CCXY01000120">
    <property type="protein sequence ID" value="CEG12236.1"/>
    <property type="molecule type" value="Genomic_DNA"/>
</dbReference>
<feature type="transmembrane region" description="Helical" evidence="1">
    <location>
        <begin position="109"/>
        <end position="130"/>
    </location>
</feature>
<name>A0A098E9N9_9ZZZZ</name>
<feature type="transmembrane region" description="Helical" evidence="1">
    <location>
        <begin position="20"/>
        <end position="38"/>
    </location>
</feature>